<dbReference type="SMART" id="SM00835">
    <property type="entry name" value="Cupin_1"/>
    <property type="match status" value="1"/>
</dbReference>
<dbReference type="Gramene" id="LPERR02G02340.1">
    <property type="protein sequence ID" value="LPERR02G02340.1"/>
    <property type="gene ID" value="LPERR02G02340"/>
</dbReference>
<reference evidence="2" key="3">
    <citation type="submission" date="2015-04" db="UniProtKB">
        <authorList>
            <consortium name="EnsemblPlants"/>
        </authorList>
    </citation>
    <scope>IDENTIFICATION</scope>
</reference>
<reference evidence="2 3" key="1">
    <citation type="submission" date="2012-08" db="EMBL/GenBank/DDBJ databases">
        <title>Oryza genome evolution.</title>
        <authorList>
            <person name="Wing R.A."/>
        </authorList>
    </citation>
    <scope>NUCLEOTIDE SEQUENCE</scope>
</reference>
<dbReference type="STRING" id="77586.A0A0D9VBU2"/>
<keyword evidence="3" id="KW-1185">Reference proteome</keyword>
<dbReference type="PANTHER" id="PTHR31189:SF45">
    <property type="entry name" value="OS09G0552500 PROTEIN"/>
    <property type="match status" value="1"/>
</dbReference>
<dbReference type="PANTHER" id="PTHR31189">
    <property type="entry name" value="OS03G0336100 PROTEIN-RELATED"/>
    <property type="match status" value="1"/>
</dbReference>
<dbReference type="Pfam" id="PF00190">
    <property type="entry name" value="Cupin_1"/>
    <property type="match status" value="1"/>
</dbReference>
<accession>A0A0D9VBU2</accession>
<evidence type="ECO:0000313" key="2">
    <source>
        <dbReference type="EnsemblPlants" id="LPERR02G02340.1"/>
    </source>
</evidence>
<name>A0A0D9VBU2_9ORYZ</name>
<sequence>MVRRRPTSPRREKLGCGLLTLKPYGFTMPHYTDSPQIGLRHLRQRDRRRPPSCGGGRRGGAAVVGEERVVRIAAGEATWWYNDDDEGNDGEDVVILFMADTAGAVVAGEISYFILATATGWSRRSRRPPRSVASRYPFSLGCAPSSCKASAHASTTVNAVATTGTLKLVTAAELPMLEEIRISGGHLLYVAKGSGRVQLAGAGNGGASILLDAPVEEGSLIVVPPYAVALVGADAGGIEFVSLIKSPRPAVERFTGKGSILGGLTPEIVKAALNVLSELAEDQVSKQVNFRRTFHLSGDNVCLRPCSVSTYYT</sequence>
<dbReference type="InterPro" id="IPR014710">
    <property type="entry name" value="RmlC-like_jellyroll"/>
</dbReference>
<dbReference type="eggNOG" id="ENOG502SIPR">
    <property type="taxonomic scope" value="Eukaryota"/>
</dbReference>
<dbReference type="Gene3D" id="2.60.120.10">
    <property type="entry name" value="Jelly Rolls"/>
    <property type="match status" value="2"/>
</dbReference>
<proteinExistence type="predicted"/>
<evidence type="ECO:0000313" key="3">
    <source>
        <dbReference type="Proteomes" id="UP000032180"/>
    </source>
</evidence>
<feature type="domain" description="Cupin type-1" evidence="1">
    <location>
        <begin position="157"/>
        <end position="281"/>
    </location>
</feature>
<dbReference type="InterPro" id="IPR050253">
    <property type="entry name" value="Seed_Storage-Functional"/>
</dbReference>
<reference evidence="3" key="2">
    <citation type="submission" date="2013-12" db="EMBL/GenBank/DDBJ databases">
        <authorList>
            <person name="Yu Y."/>
            <person name="Lee S."/>
            <person name="de Baynast K."/>
            <person name="Wissotski M."/>
            <person name="Liu L."/>
            <person name="Talag J."/>
            <person name="Goicoechea J."/>
            <person name="Angelova A."/>
            <person name="Jetty R."/>
            <person name="Kudrna D."/>
            <person name="Golser W."/>
            <person name="Rivera L."/>
            <person name="Zhang J."/>
            <person name="Wing R."/>
        </authorList>
    </citation>
    <scope>NUCLEOTIDE SEQUENCE</scope>
</reference>
<dbReference type="Proteomes" id="UP000032180">
    <property type="component" value="Chromosome 2"/>
</dbReference>
<evidence type="ECO:0000259" key="1">
    <source>
        <dbReference type="SMART" id="SM00835"/>
    </source>
</evidence>
<dbReference type="AlphaFoldDB" id="A0A0D9VBU2"/>
<organism evidence="2 3">
    <name type="scientific">Leersia perrieri</name>
    <dbReference type="NCBI Taxonomy" id="77586"/>
    <lineage>
        <taxon>Eukaryota</taxon>
        <taxon>Viridiplantae</taxon>
        <taxon>Streptophyta</taxon>
        <taxon>Embryophyta</taxon>
        <taxon>Tracheophyta</taxon>
        <taxon>Spermatophyta</taxon>
        <taxon>Magnoliopsida</taxon>
        <taxon>Liliopsida</taxon>
        <taxon>Poales</taxon>
        <taxon>Poaceae</taxon>
        <taxon>BOP clade</taxon>
        <taxon>Oryzoideae</taxon>
        <taxon>Oryzeae</taxon>
        <taxon>Oryzinae</taxon>
        <taxon>Leersia</taxon>
    </lineage>
</organism>
<dbReference type="InterPro" id="IPR011051">
    <property type="entry name" value="RmlC_Cupin_sf"/>
</dbReference>
<dbReference type="HOGENOM" id="CLU_026341_0_0_1"/>
<dbReference type="SUPFAM" id="SSF51182">
    <property type="entry name" value="RmlC-like cupins"/>
    <property type="match status" value="2"/>
</dbReference>
<dbReference type="EnsemblPlants" id="LPERR02G02340.1">
    <property type="protein sequence ID" value="LPERR02G02340.1"/>
    <property type="gene ID" value="LPERR02G02340"/>
</dbReference>
<protein>
    <recommendedName>
        <fullName evidence="1">Cupin type-1 domain-containing protein</fullName>
    </recommendedName>
</protein>
<dbReference type="InterPro" id="IPR006045">
    <property type="entry name" value="Cupin_1"/>
</dbReference>